<evidence type="ECO:0000313" key="8">
    <source>
        <dbReference type="Proteomes" id="UP000054248"/>
    </source>
</evidence>
<dbReference type="AlphaFoldDB" id="A0A0C3LT05"/>
<feature type="domain" description="Aldehyde dehydrogenase" evidence="6">
    <location>
        <begin position="27"/>
        <end position="323"/>
    </location>
</feature>
<feature type="domain" description="Aldehyde dehydrogenase" evidence="6">
    <location>
        <begin position="324"/>
        <end position="416"/>
    </location>
</feature>
<accession>A0A0C3LT05</accession>
<evidence type="ECO:0000256" key="4">
    <source>
        <dbReference type="PIRSR" id="PIRSR036492-1"/>
    </source>
</evidence>
<dbReference type="Pfam" id="PF00171">
    <property type="entry name" value="Aldedh"/>
    <property type="match status" value="2"/>
</dbReference>
<keyword evidence="5" id="KW-1133">Transmembrane helix</keyword>
<dbReference type="PANTHER" id="PTHR43570">
    <property type="entry name" value="ALDEHYDE DEHYDROGENASE"/>
    <property type="match status" value="1"/>
</dbReference>
<evidence type="ECO:0000259" key="6">
    <source>
        <dbReference type="Pfam" id="PF00171"/>
    </source>
</evidence>
<gene>
    <name evidence="7" type="ORF">M407DRAFT_26122</name>
</gene>
<comment type="similarity">
    <text evidence="1 3">Belongs to the aldehyde dehydrogenase family.</text>
</comment>
<dbReference type="GO" id="GO:0006081">
    <property type="term" value="P:aldehyde metabolic process"/>
    <property type="evidence" value="ECO:0007669"/>
    <property type="project" value="InterPro"/>
</dbReference>
<evidence type="ECO:0000256" key="3">
    <source>
        <dbReference type="PIRNR" id="PIRNR036492"/>
    </source>
</evidence>
<keyword evidence="8" id="KW-1185">Reference proteome</keyword>
<proteinExistence type="inferred from homology"/>
<dbReference type="PIRSF" id="PIRSF036492">
    <property type="entry name" value="ALDH"/>
    <property type="match status" value="1"/>
</dbReference>
<dbReference type="STRING" id="1051891.A0A0C3LT05"/>
<feature type="transmembrane region" description="Helical" evidence="5">
    <location>
        <begin position="122"/>
        <end position="145"/>
    </location>
</feature>
<dbReference type="PANTHER" id="PTHR43570:SF16">
    <property type="entry name" value="ALDEHYDE DEHYDROGENASE TYPE III, ISOFORM Q"/>
    <property type="match status" value="1"/>
</dbReference>
<keyword evidence="2 3" id="KW-0560">Oxidoreductase</keyword>
<dbReference type="InterPro" id="IPR016162">
    <property type="entry name" value="Ald_DH_N"/>
</dbReference>
<name>A0A0C3LT05_9AGAM</name>
<evidence type="ECO:0000313" key="7">
    <source>
        <dbReference type="EMBL" id="KIO24517.1"/>
    </source>
</evidence>
<dbReference type="EMBL" id="KN823060">
    <property type="protein sequence ID" value="KIO24517.1"/>
    <property type="molecule type" value="Genomic_DNA"/>
</dbReference>
<protein>
    <recommendedName>
        <fullName evidence="3">Aldehyde dehydrogenase</fullName>
    </recommendedName>
</protein>
<organism evidence="7 8">
    <name type="scientific">Tulasnella calospora MUT 4182</name>
    <dbReference type="NCBI Taxonomy" id="1051891"/>
    <lineage>
        <taxon>Eukaryota</taxon>
        <taxon>Fungi</taxon>
        <taxon>Dikarya</taxon>
        <taxon>Basidiomycota</taxon>
        <taxon>Agaricomycotina</taxon>
        <taxon>Agaricomycetes</taxon>
        <taxon>Cantharellales</taxon>
        <taxon>Tulasnellaceae</taxon>
        <taxon>Tulasnella</taxon>
    </lineage>
</organism>
<sequence length="469" mass="52162">MSSSTGTTSILQYTPIDEIPKIREHLKATYNSGRLRPLEYRKQQLLRLIHLVEDNYARFEEPFKADLGRHTLEVTAGELNGIVMELMYLHDNFETWAQPQKPGFNLKFWAFGPVIKRVSKGVVLVVGPFNFPLLLTLSFLGAAIATGNACVIKMSELTPNVSAALTELLPKYLDQDLFRIVNGGIPETTAVLQLQWDHIVFTGSPSVARIVAAAAAKHLTPTTLELGGQCPVFCDPKMDMYLTARRLLWSKSLNAGQTCTVVNHIFVPYEAQDALAKAFVQVYNEFFPEGPEKAPISTLATDAAFKRIKELLEKTKGEVVCGGHELFGPILPIVPVKDFQDAIDWTNSHSHPLAVYAFTDDPNFKEYVFNNTHSGQFVVNDTNIQATIPTLPFGGVGESGYGMVKGQYIFDTLSHLRATCESPRFLDMIMGWRFPPYTDAKIKQAAALKPRVPPLNPGWGSTLRGWMPF</sequence>
<evidence type="ECO:0000256" key="2">
    <source>
        <dbReference type="ARBA" id="ARBA00023002"/>
    </source>
</evidence>
<dbReference type="SUPFAM" id="SSF53720">
    <property type="entry name" value="ALDH-like"/>
    <property type="match status" value="1"/>
</dbReference>
<evidence type="ECO:0000256" key="1">
    <source>
        <dbReference type="ARBA" id="ARBA00009986"/>
    </source>
</evidence>
<dbReference type="InterPro" id="IPR016161">
    <property type="entry name" value="Ald_DH/histidinol_DH"/>
</dbReference>
<dbReference type="InterPro" id="IPR015590">
    <property type="entry name" value="Aldehyde_DH_dom"/>
</dbReference>
<dbReference type="Gene3D" id="3.40.309.10">
    <property type="entry name" value="Aldehyde Dehydrogenase, Chain A, domain 2"/>
    <property type="match status" value="2"/>
</dbReference>
<reference evidence="8" key="2">
    <citation type="submission" date="2015-01" db="EMBL/GenBank/DDBJ databases">
        <title>Evolutionary Origins and Diversification of the Mycorrhizal Mutualists.</title>
        <authorList>
            <consortium name="DOE Joint Genome Institute"/>
            <consortium name="Mycorrhizal Genomics Consortium"/>
            <person name="Kohler A."/>
            <person name="Kuo A."/>
            <person name="Nagy L.G."/>
            <person name="Floudas D."/>
            <person name="Copeland A."/>
            <person name="Barry K.W."/>
            <person name="Cichocki N."/>
            <person name="Veneault-Fourrey C."/>
            <person name="LaButti K."/>
            <person name="Lindquist E.A."/>
            <person name="Lipzen A."/>
            <person name="Lundell T."/>
            <person name="Morin E."/>
            <person name="Murat C."/>
            <person name="Riley R."/>
            <person name="Ohm R."/>
            <person name="Sun H."/>
            <person name="Tunlid A."/>
            <person name="Henrissat B."/>
            <person name="Grigoriev I.V."/>
            <person name="Hibbett D.S."/>
            <person name="Martin F."/>
        </authorList>
    </citation>
    <scope>NUCLEOTIDE SEQUENCE [LARGE SCALE GENOMIC DNA]</scope>
    <source>
        <strain evidence="8">MUT 4182</strain>
    </source>
</reference>
<feature type="active site" evidence="4">
    <location>
        <position position="259"/>
    </location>
</feature>
<feature type="active site" evidence="4">
    <location>
        <position position="225"/>
    </location>
</feature>
<dbReference type="Gene3D" id="3.40.605.10">
    <property type="entry name" value="Aldehyde Dehydrogenase, Chain A, domain 1"/>
    <property type="match status" value="2"/>
</dbReference>
<dbReference type="InterPro" id="IPR012394">
    <property type="entry name" value="Aldehyde_DH_NAD(P)"/>
</dbReference>
<dbReference type="OrthoDB" id="440325at2759"/>
<dbReference type="GO" id="GO:0004029">
    <property type="term" value="F:aldehyde dehydrogenase (NAD+) activity"/>
    <property type="evidence" value="ECO:0007669"/>
    <property type="project" value="TreeGrafter"/>
</dbReference>
<evidence type="ECO:0000256" key="5">
    <source>
        <dbReference type="SAM" id="Phobius"/>
    </source>
</evidence>
<keyword evidence="5" id="KW-0812">Transmembrane</keyword>
<keyword evidence="5" id="KW-0472">Membrane</keyword>
<reference evidence="7 8" key="1">
    <citation type="submission" date="2014-04" db="EMBL/GenBank/DDBJ databases">
        <authorList>
            <consortium name="DOE Joint Genome Institute"/>
            <person name="Kuo A."/>
            <person name="Girlanda M."/>
            <person name="Perotto S."/>
            <person name="Kohler A."/>
            <person name="Nagy L.G."/>
            <person name="Floudas D."/>
            <person name="Copeland A."/>
            <person name="Barry K.W."/>
            <person name="Cichocki N."/>
            <person name="Veneault-Fourrey C."/>
            <person name="LaButti K."/>
            <person name="Lindquist E.A."/>
            <person name="Lipzen A."/>
            <person name="Lundell T."/>
            <person name="Morin E."/>
            <person name="Murat C."/>
            <person name="Sun H."/>
            <person name="Tunlid A."/>
            <person name="Henrissat B."/>
            <person name="Grigoriev I.V."/>
            <person name="Hibbett D.S."/>
            <person name="Martin F."/>
            <person name="Nordberg H.P."/>
            <person name="Cantor M.N."/>
            <person name="Hua S.X."/>
        </authorList>
    </citation>
    <scope>NUCLEOTIDE SEQUENCE [LARGE SCALE GENOMIC DNA]</scope>
    <source>
        <strain evidence="7 8">MUT 4182</strain>
    </source>
</reference>
<dbReference type="Proteomes" id="UP000054248">
    <property type="component" value="Unassembled WGS sequence"/>
</dbReference>
<dbReference type="InterPro" id="IPR016163">
    <property type="entry name" value="Ald_DH_C"/>
</dbReference>
<dbReference type="GO" id="GO:0005737">
    <property type="term" value="C:cytoplasm"/>
    <property type="evidence" value="ECO:0007669"/>
    <property type="project" value="TreeGrafter"/>
</dbReference>
<dbReference type="HOGENOM" id="CLU_005391_3_1_1"/>